<dbReference type="RefSeq" id="WP_377390568.1">
    <property type="nucleotide sequence ID" value="NZ_JBHUIX010000011.1"/>
</dbReference>
<keyword evidence="3" id="KW-1185">Reference proteome</keyword>
<dbReference type="PANTHER" id="PTHR35813:SF1">
    <property type="entry name" value="INNER MEMBRANE PROTEIN YBAN"/>
    <property type="match status" value="1"/>
</dbReference>
<feature type="transmembrane region" description="Helical" evidence="1">
    <location>
        <begin position="112"/>
        <end position="130"/>
    </location>
</feature>
<dbReference type="PIRSF" id="PIRSF016789">
    <property type="entry name" value="DUF454"/>
    <property type="match status" value="1"/>
</dbReference>
<comment type="caution">
    <text evidence="2">The sequence shown here is derived from an EMBL/GenBank/DDBJ whole genome shotgun (WGS) entry which is preliminary data.</text>
</comment>
<evidence type="ECO:0000256" key="1">
    <source>
        <dbReference type="SAM" id="Phobius"/>
    </source>
</evidence>
<keyword evidence="1" id="KW-0812">Transmembrane</keyword>
<sequence length="134" mass="14335">MTQNGRAAEDSRGPRLVRAVFLILGLGFVALGFVGVFLPVLPTVPFLILAAGCFARSSERLEAWLLGHRHFGPMLRDWRARGAIPMRGKLMALAGSSLGMVLFVTLRHPGPVPIALVAAVMLGGLGYVFTRPTA</sequence>
<gene>
    <name evidence="2" type="ORF">ACFSM0_09695</name>
</gene>
<dbReference type="Pfam" id="PF04304">
    <property type="entry name" value="DUF454"/>
    <property type="match status" value="1"/>
</dbReference>
<keyword evidence="1" id="KW-0472">Membrane</keyword>
<accession>A0ABW5AA14</accession>
<evidence type="ECO:0000313" key="2">
    <source>
        <dbReference type="EMBL" id="MFD2174361.1"/>
    </source>
</evidence>
<proteinExistence type="predicted"/>
<evidence type="ECO:0000313" key="3">
    <source>
        <dbReference type="Proteomes" id="UP001597413"/>
    </source>
</evidence>
<dbReference type="InterPro" id="IPR007401">
    <property type="entry name" value="DUF454"/>
</dbReference>
<reference evidence="3" key="1">
    <citation type="journal article" date="2019" name="Int. J. Syst. Evol. Microbiol.">
        <title>The Global Catalogue of Microorganisms (GCM) 10K type strain sequencing project: providing services to taxonomists for standard genome sequencing and annotation.</title>
        <authorList>
            <consortium name="The Broad Institute Genomics Platform"/>
            <consortium name="The Broad Institute Genome Sequencing Center for Infectious Disease"/>
            <person name="Wu L."/>
            <person name="Ma J."/>
        </authorList>
    </citation>
    <scope>NUCLEOTIDE SEQUENCE [LARGE SCALE GENOMIC DNA]</scope>
    <source>
        <strain evidence="3">CCUG 55131</strain>
    </source>
</reference>
<keyword evidence="1" id="KW-1133">Transmembrane helix</keyword>
<dbReference type="Proteomes" id="UP001597413">
    <property type="component" value="Unassembled WGS sequence"/>
</dbReference>
<dbReference type="PANTHER" id="PTHR35813">
    <property type="entry name" value="INNER MEMBRANE PROTEIN YBAN"/>
    <property type="match status" value="1"/>
</dbReference>
<feature type="transmembrane region" description="Helical" evidence="1">
    <location>
        <begin position="20"/>
        <end position="40"/>
    </location>
</feature>
<protein>
    <submittedName>
        <fullName evidence="2">YbaN family protein</fullName>
    </submittedName>
</protein>
<organism evidence="2 3">
    <name type="scientific">Rhodobacter lacus</name>
    <dbReference type="NCBI Taxonomy" id="1641972"/>
    <lineage>
        <taxon>Bacteria</taxon>
        <taxon>Pseudomonadati</taxon>
        <taxon>Pseudomonadota</taxon>
        <taxon>Alphaproteobacteria</taxon>
        <taxon>Rhodobacterales</taxon>
        <taxon>Rhodobacter group</taxon>
        <taxon>Rhodobacter</taxon>
    </lineage>
</organism>
<dbReference type="EMBL" id="JBHUIX010000011">
    <property type="protein sequence ID" value="MFD2174361.1"/>
    <property type="molecule type" value="Genomic_DNA"/>
</dbReference>
<name>A0ABW5AA14_9RHOB</name>